<dbReference type="GO" id="GO:0043190">
    <property type="term" value="C:ATP-binding cassette (ABC) transporter complex"/>
    <property type="evidence" value="ECO:0007669"/>
    <property type="project" value="InterPro"/>
</dbReference>
<organism evidence="7 8">
    <name type="scientific">Micromonospora inyonensis</name>
    <dbReference type="NCBI Taxonomy" id="47866"/>
    <lineage>
        <taxon>Bacteria</taxon>
        <taxon>Bacillati</taxon>
        <taxon>Actinomycetota</taxon>
        <taxon>Actinomycetes</taxon>
        <taxon>Micromonosporales</taxon>
        <taxon>Micromonosporaceae</taxon>
        <taxon>Micromonospora</taxon>
    </lineage>
</organism>
<evidence type="ECO:0000256" key="1">
    <source>
        <dbReference type="ARBA" id="ARBA00004651"/>
    </source>
</evidence>
<dbReference type="InterPro" id="IPR012809">
    <property type="entry name" value="ECF_CbiQ"/>
</dbReference>
<dbReference type="EMBL" id="FMHU01000002">
    <property type="protein sequence ID" value="SCL27971.1"/>
    <property type="molecule type" value="Genomic_DNA"/>
</dbReference>
<dbReference type="Pfam" id="PF02361">
    <property type="entry name" value="CbiQ"/>
    <property type="match status" value="1"/>
</dbReference>
<sequence length="248" mass="26122">MFALDVAAHTGPWRLRHPGEKALLALGLLGCAVILPTWPGAALAGSAAALLLVGPARVPVPVLLRAARMPALFIATSALPLLVSVHSPTRLGWNPAGVGVAVTTTGRAAAALLCLLLFSATTPLSDVLPRLVRLGVPSAVTEVAALTYRMLFLLVDSVRAVREAQAARLGYRTWRTTYRSLAGQAGAIFVRAFTRARRLEEGLAVRGYTGSLAVQVEVRRLSPPFVVATVALLTAIVTLTVLSGGRWR</sequence>
<comment type="subcellular location">
    <subcellularLocation>
        <location evidence="1">Cell membrane</location>
        <topology evidence="1">Multi-pass membrane protein</topology>
    </subcellularLocation>
</comment>
<dbReference type="CDD" id="cd16914">
    <property type="entry name" value="EcfT"/>
    <property type="match status" value="1"/>
</dbReference>
<keyword evidence="2" id="KW-1003">Cell membrane</keyword>
<evidence type="ECO:0000256" key="2">
    <source>
        <dbReference type="ARBA" id="ARBA00022475"/>
    </source>
</evidence>
<keyword evidence="8" id="KW-1185">Reference proteome</keyword>
<dbReference type="PANTHER" id="PTHR43723">
    <property type="entry name" value="COBALT TRANSPORT PROTEIN CBIQ"/>
    <property type="match status" value="1"/>
</dbReference>
<keyword evidence="5 6" id="KW-0472">Membrane</keyword>
<feature type="transmembrane region" description="Helical" evidence="6">
    <location>
        <begin position="97"/>
        <end position="119"/>
    </location>
</feature>
<evidence type="ECO:0000256" key="6">
    <source>
        <dbReference type="SAM" id="Phobius"/>
    </source>
</evidence>
<dbReference type="NCBIfam" id="TIGR02454">
    <property type="entry name" value="ECF_T_CbiQ"/>
    <property type="match status" value="1"/>
</dbReference>
<evidence type="ECO:0000313" key="8">
    <source>
        <dbReference type="Proteomes" id="UP000198906"/>
    </source>
</evidence>
<dbReference type="STRING" id="47866.GA0074694_4967"/>
<protein>
    <submittedName>
        <fullName evidence="7">Cobalt/nickel transport system permease protein</fullName>
    </submittedName>
</protein>
<proteinExistence type="predicted"/>
<dbReference type="InterPro" id="IPR052770">
    <property type="entry name" value="Cobalt_transport_CbiQ"/>
</dbReference>
<gene>
    <name evidence="7" type="ORF">GA0074694_4967</name>
</gene>
<feature type="transmembrane region" description="Helical" evidence="6">
    <location>
        <begin position="22"/>
        <end position="54"/>
    </location>
</feature>
<dbReference type="RefSeq" id="WP_091462274.1">
    <property type="nucleotide sequence ID" value="NZ_FMHU01000002.1"/>
</dbReference>
<dbReference type="Proteomes" id="UP000198906">
    <property type="component" value="Unassembled WGS sequence"/>
</dbReference>
<feature type="transmembrane region" description="Helical" evidence="6">
    <location>
        <begin position="66"/>
        <end position="85"/>
    </location>
</feature>
<dbReference type="AlphaFoldDB" id="A0A1C6SEY0"/>
<evidence type="ECO:0000256" key="3">
    <source>
        <dbReference type="ARBA" id="ARBA00022692"/>
    </source>
</evidence>
<dbReference type="InterPro" id="IPR003339">
    <property type="entry name" value="ABC/ECF_trnsptr_transmembrane"/>
</dbReference>
<keyword evidence="4 6" id="KW-1133">Transmembrane helix</keyword>
<accession>A0A1C6SEY0</accession>
<dbReference type="PANTHER" id="PTHR43723:SF1">
    <property type="entry name" value="COBALT TRANSPORT PROTEIN CBIQ"/>
    <property type="match status" value="1"/>
</dbReference>
<feature type="transmembrane region" description="Helical" evidence="6">
    <location>
        <begin position="225"/>
        <end position="245"/>
    </location>
</feature>
<evidence type="ECO:0000256" key="4">
    <source>
        <dbReference type="ARBA" id="ARBA00022989"/>
    </source>
</evidence>
<evidence type="ECO:0000256" key="5">
    <source>
        <dbReference type="ARBA" id="ARBA00023136"/>
    </source>
</evidence>
<keyword evidence="3 6" id="KW-0812">Transmembrane</keyword>
<name>A0A1C6SEY0_9ACTN</name>
<dbReference type="GO" id="GO:0006824">
    <property type="term" value="P:cobalt ion transport"/>
    <property type="evidence" value="ECO:0007669"/>
    <property type="project" value="InterPro"/>
</dbReference>
<reference evidence="8" key="1">
    <citation type="submission" date="2016-06" db="EMBL/GenBank/DDBJ databases">
        <authorList>
            <person name="Varghese N."/>
        </authorList>
    </citation>
    <scope>NUCLEOTIDE SEQUENCE [LARGE SCALE GENOMIC DNA]</scope>
    <source>
        <strain evidence="8">DSM 46123</strain>
    </source>
</reference>
<evidence type="ECO:0000313" key="7">
    <source>
        <dbReference type="EMBL" id="SCL27971.1"/>
    </source>
</evidence>